<proteinExistence type="predicted"/>
<dbReference type="PANTHER" id="PTHR34213">
    <property type="entry name" value="NUCLEAR TRANSPORT FACTOR 2 (NTF2) FAMILY PROTEIN"/>
    <property type="match status" value="1"/>
</dbReference>
<dbReference type="AlphaFoldDB" id="A0A165URA0"/>
<gene>
    <name evidence="2" type="ORF">NEOLEDRAFT_857781</name>
</gene>
<evidence type="ECO:0008006" key="4">
    <source>
        <dbReference type="Google" id="ProtNLM"/>
    </source>
</evidence>
<dbReference type="EMBL" id="KV425557">
    <property type="protein sequence ID" value="KZT28577.1"/>
    <property type="molecule type" value="Genomic_DNA"/>
</dbReference>
<evidence type="ECO:0000313" key="2">
    <source>
        <dbReference type="EMBL" id="KZT28577.1"/>
    </source>
</evidence>
<organism evidence="2 3">
    <name type="scientific">Neolentinus lepideus HHB14362 ss-1</name>
    <dbReference type="NCBI Taxonomy" id="1314782"/>
    <lineage>
        <taxon>Eukaryota</taxon>
        <taxon>Fungi</taxon>
        <taxon>Dikarya</taxon>
        <taxon>Basidiomycota</taxon>
        <taxon>Agaricomycotina</taxon>
        <taxon>Agaricomycetes</taxon>
        <taxon>Gloeophyllales</taxon>
        <taxon>Gloeophyllaceae</taxon>
        <taxon>Neolentinus</taxon>
    </lineage>
</organism>
<evidence type="ECO:0000313" key="3">
    <source>
        <dbReference type="Proteomes" id="UP000076761"/>
    </source>
</evidence>
<feature type="region of interest" description="Disordered" evidence="1">
    <location>
        <begin position="50"/>
        <end position="74"/>
    </location>
</feature>
<dbReference type="OrthoDB" id="2400485at2759"/>
<accession>A0A165URA0</accession>
<sequence>MSSPLMNGSNAHHHHTYHENQRTSFNFQLPPIIPTPSLIESIAGAAHYSGAKAEHHDANSVQKRSSERRQLSAGAELADKRKQVLDDLKELFCCRPTTEIFDRSWSKDAVFEGPLCSCEGRSEYSAQWYGLAKLASKSENLSFRVLSSTVNPNRIVFSQKQQYTLPLIGKKVIQSMVVVDLDDKDMIIRVADKWNGEEASNAWPARSFRRLNAKLAKCTVKVPRHQR</sequence>
<dbReference type="PANTHER" id="PTHR34213:SF2">
    <property type="entry name" value="NUCLEAR TRANSPORT FACTOR 2 (NTF2) FAMILY PROTEIN"/>
    <property type="match status" value="1"/>
</dbReference>
<feature type="compositionally biased region" description="Basic and acidic residues" evidence="1">
    <location>
        <begin position="52"/>
        <end position="70"/>
    </location>
</feature>
<evidence type="ECO:0000256" key="1">
    <source>
        <dbReference type="SAM" id="MobiDB-lite"/>
    </source>
</evidence>
<dbReference type="STRING" id="1314782.A0A165URA0"/>
<protein>
    <recommendedName>
        <fullName evidence="4">SnoaL-like domain-containing protein</fullName>
    </recommendedName>
</protein>
<name>A0A165URA0_9AGAM</name>
<keyword evidence="3" id="KW-1185">Reference proteome</keyword>
<dbReference type="InParanoid" id="A0A165URA0"/>
<reference evidence="2 3" key="1">
    <citation type="journal article" date="2016" name="Mol. Biol. Evol.">
        <title>Comparative Genomics of Early-Diverging Mushroom-Forming Fungi Provides Insights into the Origins of Lignocellulose Decay Capabilities.</title>
        <authorList>
            <person name="Nagy L.G."/>
            <person name="Riley R."/>
            <person name="Tritt A."/>
            <person name="Adam C."/>
            <person name="Daum C."/>
            <person name="Floudas D."/>
            <person name="Sun H."/>
            <person name="Yadav J.S."/>
            <person name="Pangilinan J."/>
            <person name="Larsson K.H."/>
            <person name="Matsuura K."/>
            <person name="Barry K."/>
            <person name="Labutti K."/>
            <person name="Kuo R."/>
            <person name="Ohm R.A."/>
            <person name="Bhattacharya S.S."/>
            <person name="Shirouzu T."/>
            <person name="Yoshinaga Y."/>
            <person name="Martin F.M."/>
            <person name="Grigoriev I.V."/>
            <person name="Hibbett D.S."/>
        </authorList>
    </citation>
    <scope>NUCLEOTIDE SEQUENCE [LARGE SCALE GENOMIC DNA]</scope>
    <source>
        <strain evidence="2 3">HHB14362 ss-1</strain>
    </source>
</reference>
<dbReference type="Proteomes" id="UP000076761">
    <property type="component" value="Unassembled WGS sequence"/>
</dbReference>